<keyword evidence="5 9" id="KW-1133">Transmembrane helix</keyword>
<evidence type="ECO:0000256" key="4">
    <source>
        <dbReference type="ARBA" id="ARBA00022692"/>
    </source>
</evidence>
<evidence type="ECO:0000259" key="10">
    <source>
        <dbReference type="Pfam" id="PF00060"/>
    </source>
</evidence>
<evidence type="ECO:0000256" key="6">
    <source>
        <dbReference type="ARBA" id="ARBA00023136"/>
    </source>
</evidence>
<evidence type="ECO:0000256" key="7">
    <source>
        <dbReference type="ARBA" id="ARBA00023170"/>
    </source>
</evidence>
<dbReference type="SUPFAM" id="SSF53850">
    <property type="entry name" value="Periplasmic binding protein-like II"/>
    <property type="match status" value="1"/>
</dbReference>
<evidence type="ECO:0000256" key="9">
    <source>
        <dbReference type="SAM" id="Phobius"/>
    </source>
</evidence>
<evidence type="ECO:0000256" key="2">
    <source>
        <dbReference type="ARBA" id="ARBA00008685"/>
    </source>
</evidence>
<keyword evidence="7" id="KW-0675">Receptor</keyword>
<name>E9GLI1_DAPPU</name>
<dbReference type="KEGG" id="dpx:DAPPUDRAFT_104187"/>
<evidence type="ECO:0000313" key="12">
    <source>
        <dbReference type="Proteomes" id="UP000000305"/>
    </source>
</evidence>
<evidence type="ECO:0000256" key="8">
    <source>
        <dbReference type="ARBA" id="ARBA00023180"/>
    </source>
</evidence>
<dbReference type="Gene3D" id="1.10.287.70">
    <property type="match status" value="1"/>
</dbReference>
<dbReference type="GO" id="GO:0015276">
    <property type="term" value="F:ligand-gated monoatomic ion channel activity"/>
    <property type="evidence" value="ECO:0007669"/>
    <property type="project" value="InterPro"/>
</dbReference>
<feature type="transmembrane region" description="Helical" evidence="9">
    <location>
        <begin position="72"/>
        <end position="92"/>
    </location>
</feature>
<feature type="domain" description="Ionotropic glutamate receptor C-terminal" evidence="10">
    <location>
        <begin position="74"/>
        <end position="360"/>
    </location>
</feature>
<proteinExistence type="inferred from homology"/>
<evidence type="ECO:0000313" key="11">
    <source>
        <dbReference type="EMBL" id="EFX79522.1"/>
    </source>
</evidence>
<dbReference type="HOGENOM" id="CLU_007257_4_2_1"/>
<keyword evidence="4 9" id="KW-0812">Transmembrane</keyword>
<comment type="similarity">
    <text evidence="2">Belongs to the glutamate-gated ion channel (TC 1.A.10.1) family.</text>
</comment>
<organism evidence="11 12">
    <name type="scientific">Daphnia pulex</name>
    <name type="common">Water flea</name>
    <dbReference type="NCBI Taxonomy" id="6669"/>
    <lineage>
        <taxon>Eukaryota</taxon>
        <taxon>Metazoa</taxon>
        <taxon>Ecdysozoa</taxon>
        <taxon>Arthropoda</taxon>
        <taxon>Crustacea</taxon>
        <taxon>Branchiopoda</taxon>
        <taxon>Diplostraca</taxon>
        <taxon>Cladocera</taxon>
        <taxon>Anomopoda</taxon>
        <taxon>Daphniidae</taxon>
        <taxon>Daphnia</taxon>
    </lineage>
</organism>
<evidence type="ECO:0000256" key="1">
    <source>
        <dbReference type="ARBA" id="ARBA00004651"/>
    </source>
</evidence>
<accession>E9GLI1</accession>
<gene>
    <name evidence="11" type="ORF">DAPPUDRAFT_104187</name>
</gene>
<dbReference type="InterPro" id="IPR052192">
    <property type="entry name" value="Insect_Ionotropic_Sensory_Rcpt"/>
</dbReference>
<dbReference type="PANTHER" id="PTHR42643">
    <property type="entry name" value="IONOTROPIC RECEPTOR 20A-RELATED"/>
    <property type="match status" value="1"/>
</dbReference>
<dbReference type="OMA" id="TESIFMY"/>
<dbReference type="GO" id="GO:0005886">
    <property type="term" value="C:plasma membrane"/>
    <property type="evidence" value="ECO:0007669"/>
    <property type="project" value="UniProtKB-SubCell"/>
</dbReference>
<keyword evidence="6 9" id="KW-0472">Membrane</keyword>
<dbReference type="GO" id="GO:0050906">
    <property type="term" value="P:detection of stimulus involved in sensory perception"/>
    <property type="evidence" value="ECO:0007669"/>
    <property type="project" value="UniProtKB-ARBA"/>
</dbReference>
<dbReference type="EMBL" id="GL732551">
    <property type="protein sequence ID" value="EFX79522.1"/>
    <property type="molecule type" value="Genomic_DNA"/>
</dbReference>
<feature type="transmembrane region" description="Helical" evidence="9">
    <location>
        <begin position="352"/>
        <end position="375"/>
    </location>
</feature>
<dbReference type="OrthoDB" id="6354427at2759"/>
<dbReference type="FunFam" id="1.10.287.70:FF:000334">
    <property type="entry name" value="Uncharacterized protein"/>
    <property type="match status" value="1"/>
</dbReference>
<dbReference type="eggNOG" id="KOG1052">
    <property type="taxonomic scope" value="Eukaryota"/>
</dbReference>
<keyword evidence="8" id="KW-0325">Glycoprotein</keyword>
<dbReference type="InParanoid" id="E9GLI1"/>
<dbReference type="STRING" id="6669.E9GLI1"/>
<sequence length="391" mass="44033">MAKNSTKLYKKHLVALISEECDLILAVIRQTPERLRLLELLHPWMYSQTAFIIPMPEVSQNNVDAVIKPFQLWVWMALILAFASVIAILSCFNRLFQSKGRSIIEQDNPSTFPSVRVTESIFMYVVGTLLNQGGYISNTFTPIRLVVGAWCLLTLVLLNVYNGVLISYVTEAGRPQPLINTFDDVLSDSRILLVLDKGFAGDIVISTAEKGLYKTMKDKLNAHPNSRCLSTQQCIDLVKSLPPRYVYLNAVVGLKAAIKKDYMQTRQCKLTIAGEPPFMKQAAGWGLAKNSPYREEFNRGTARLFDVGLTSFWQNWYEPDSKPCYDDKDNGGLNKNEKKPLVRLSLTNLTGAFAVLAVGCAMSILTFLAEIIIFLKKESDKKWSSDNGWRR</sequence>
<evidence type="ECO:0000256" key="5">
    <source>
        <dbReference type="ARBA" id="ARBA00022989"/>
    </source>
</evidence>
<comment type="subcellular location">
    <subcellularLocation>
        <location evidence="1">Cell membrane</location>
        <topology evidence="1">Multi-pass membrane protein</topology>
    </subcellularLocation>
</comment>
<feature type="transmembrane region" description="Helical" evidence="9">
    <location>
        <begin position="145"/>
        <end position="169"/>
    </location>
</feature>
<dbReference type="Proteomes" id="UP000000305">
    <property type="component" value="Unassembled WGS sequence"/>
</dbReference>
<dbReference type="AlphaFoldDB" id="E9GLI1"/>
<keyword evidence="12" id="KW-1185">Reference proteome</keyword>
<dbReference type="InterPro" id="IPR001320">
    <property type="entry name" value="Iontro_rcpt_C"/>
</dbReference>
<dbReference type="PANTHER" id="PTHR42643:SF24">
    <property type="entry name" value="IONOTROPIC RECEPTOR 60A"/>
    <property type="match status" value="1"/>
</dbReference>
<protein>
    <recommendedName>
        <fullName evidence="10">Ionotropic glutamate receptor C-terminal domain-containing protein</fullName>
    </recommendedName>
</protein>
<keyword evidence="3" id="KW-1003">Cell membrane</keyword>
<reference evidence="11 12" key="1">
    <citation type="journal article" date="2011" name="Science">
        <title>The ecoresponsive genome of Daphnia pulex.</title>
        <authorList>
            <person name="Colbourne J.K."/>
            <person name="Pfrender M.E."/>
            <person name="Gilbert D."/>
            <person name="Thomas W.K."/>
            <person name="Tucker A."/>
            <person name="Oakley T.H."/>
            <person name="Tokishita S."/>
            <person name="Aerts A."/>
            <person name="Arnold G.J."/>
            <person name="Basu M.K."/>
            <person name="Bauer D.J."/>
            <person name="Caceres C.E."/>
            <person name="Carmel L."/>
            <person name="Casola C."/>
            <person name="Choi J.H."/>
            <person name="Detter J.C."/>
            <person name="Dong Q."/>
            <person name="Dusheyko S."/>
            <person name="Eads B.D."/>
            <person name="Frohlich T."/>
            <person name="Geiler-Samerotte K.A."/>
            <person name="Gerlach D."/>
            <person name="Hatcher P."/>
            <person name="Jogdeo S."/>
            <person name="Krijgsveld J."/>
            <person name="Kriventseva E.V."/>
            <person name="Kultz D."/>
            <person name="Laforsch C."/>
            <person name="Lindquist E."/>
            <person name="Lopez J."/>
            <person name="Manak J.R."/>
            <person name="Muller J."/>
            <person name="Pangilinan J."/>
            <person name="Patwardhan R.P."/>
            <person name="Pitluck S."/>
            <person name="Pritham E.J."/>
            <person name="Rechtsteiner A."/>
            <person name="Rho M."/>
            <person name="Rogozin I.B."/>
            <person name="Sakarya O."/>
            <person name="Salamov A."/>
            <person name="Schaack S."/>
            <person name="Shapiro H."/>
            <person name="Shiga Y."/>
            <person name="Skalitzky C."/>
            <person name="Smith Z."/>
            <person name="Souvorov A."/>
            <person name="Sung W."/>
            <person name="Tang Z."/>
            <person name="Tsuchiya D."/>
            <person name="Tu H."/>
            <person name="Vos H."/>
            <person name="Wang M."/>
            <person name="Wolf Y.I."/>
            <person name="Yamagata H."/>
            <person name="Yamada T."/>
            <person name="Ye Y."/>
            <person name="Shaw J.R."/>
            <person name="Andrews J."/>
            <person name="Crease T.J."/>
            <person name="Tang H."/>
            <person name="Lucas S.M."/>
            <person name="Robertson H.M."/>
            <person name="Bork P."/>
            <person name="Koonin E.V."/>
            <person name="Zdobnov E.M."/>
            <person name="Grigoriev I.V."/>
            <person name="Lynch M."/>
            <person name="Boore J.L."/>
        </authorList>
    </citation>
    <scope>NUCLEOTIDE SEQUENCE [LARGE SCALE GENOMIC DNA]</scope>
</reference>
<dbReference type="Pfam" id="PF00060">
    <property type="entry name" value="Lig_chan"/>
    <property type="match status" value="1"/>
</dbReference>
<evidence type="ECO:0000256" key="3">
    <source>
        <dbReference type="ARBA" id="ARBA00022475"/>
    </source>
</evidence>